<dbReference type="Pfam" id="PF16889">
    <property type="entry name" value="Hepar_II_III_N"/>
    <property type="match status" value="1"/>
</dbReference>
<evidence type="ECO:0000259" key="5">
    <source>
        <dbReference type="Pfam" id="PF07940"/>
    </source>
</evidence>
<dbReference type="RefSeq" id="WP_013348758.1">
    <property type="nucleotide sequence ID" value="NC_014550.1"/>
</dbReference>
<dbReference type="Gene3D" id="1.50.10.100">
    <property type="entry name" value="Chondroitin AC/alginate lyase"/>
    <property type="match status" value="1"/>
</dbReference>
<dbReference type="InterPro" id="IPR031680">
    <property type="entry name" value="Hepar_II_III_N"/>
</dbReference>
<sequence length="573" mass="65805">MMTAFNTDGQLFHTYSTVSTNDLSDQEFLGQLLTGSLKLLPHRSVNLGQTIVWDSDPLNDDNWRFQFHCLVWLDRLRSVSITEQSDRGLELYEKLLRSWIVSNPTSSPKDEYAWFDMAVGMRAIVLLMAAKHFDNPDWIVESIQTHATHLADPANYEGRGNHSLHQDMGLIALAQYLDRSDWIELAKSRILKMLDEAIDEQGVSREGSIDYQFRNYRWYEEAFTRMKAAKADPPREKYELLSKMTEFMAHATSPSGYYAMLGDTVYHKAPRIQDTPSDWTRDVSLAPADKSRIYDSGYVFARASWSHVDKRSNSYLTQRFGPGRSSAVHGHEDAGSITLDAFGERLLCDSGLFAYEAGEERLYFRGRESHNVIDVEGRKYYPSADSPLVHSHQTNDVMQTTIRIQGLQGVVWYRTMAYFPNDDFILIDDRITNTLPGEIKQQWNLPKDSVIRSSKKDGYESVRTTSGSEIRIYCLNSEVSTEFVKGNRDPISGWISDEYRVKAPSPKLSYIQEGKSVRFTNLIEWSNTKSPFWSNKLYTKRSSKSFVISLMKTNELIEIDMESENISIKRTKK</sequence>
<keyword evidence="8" id="KW-1185">Reference proteome</keyword>
<evidence type="ECO:0008006" key="9">
    <source>
        <dbReference type="Google" id="ProtNLM"/>
    </source>
</evidence>
<gene>
    <name evidence="7" type="ordered locus">AARI_14080</name>
</gene>
<dbReference type="SUPFAM" id="SSF48230">
    <property type="entry name" value="Chondroitin AC/alginate lyase"/>
    <property type="match status" value="1"/>
</dbReference>
<reference evidence="8" key="2">
    <citation type="submission" date="2010-07" db="EMBL/GenBank/DDBJ databases">
        <title>Complete genome sequence of Arthrobacter arilaitensis (strain DSM 16368 / CIP 108037 / JCM 13566 / Re117).</title>
        <authorList>
            <person name="Genoscope."/>
        </authorList>
    </citation>
    <scope>NUCLEOTIDE SEQUENCE [LARGE SCALE GENOMIC DNA]</scope>
    <source>
        <strain evidence="8">DSM 16368 / CIP 108037 / IAM 15318 / JCM 13566 / Re117</strain>
    </source>
</reference>
<evidence type="ECO:0000256" key="2">
    <source>
        <dbReference type="ARBA" id="ARBA00022729"/>
    </source>
</evidence>
<dbReference type="Proteomes" id="UP000006878">
    <property type="component" value="Chromosome"/>
</dbReference>
<reference evidence="8" key="1">
    <citation type="journal article" date="2010" name="PLoS ONE">
        <title>The Arthrobacter arilaitensis Re117 genome sequence reveals its genetic adaptation to the surface of cheese.</title>
        <authorList>
            <person name="Monnet C."/>
            <person name="Loux V."/>
            <person name="Gibrat J.F."/>
            <person name="Spinnler E."/>
            <person name="Barbe V."/>
            <person name="Vacherie B."/>
            <person name="Gavory F."/>
            <person name="Gourbeyre E."/>
            <person name="Siguier P."/>
            <person name="Chandler M."/>
            <person name="Elleuch R."/>
            <person name="Irlinger F."/>
            <person name="Vallaeys T."/>
        </authorList>
    </citation>
    <scope>NUCLEOTIDE SEQUENCE</scope>
    <source>
        <strain evidence="8">DSM 16368 / CIP 108037 / IAM 15318 / JCM 13566 / Re117</strain>
    </source>
</reference>
<comment type="subcellular location">
    <subcellularLocation>
        <location evidence="1">Periplasm</location>
    </subcellularLocation>
</comment>
<name>A0ABM9PWM5_GLUAR</name>
<keyword evidence="2" id="KW-0732">Signal</keyword>
<evidence type="ECO:0000256" key="1">
    <source>
        <dbReference type="ARBA" id="ARBA00004418"/>
    </source>
</evidence>
<dbReference type="GeneID" id="303185000"/>
<evidence type="ECO:0000313" key="7">
    <source>
        <dbReference type="EMBL" id="CBT75618.1"/>
    </source>
</evidence>
<dbReference type="InterPro" id="IPR008929">
    <property type="entry name" value="Chondroitin_lyas"/>
</dbReference>
<proteinExistence type="predicted"/>
<dbReference type="Pfam" id="PF07940">
    <property type="entry name" value="Hepar_II_III_C"/>
    <property type="match status" value="1"/>
</dbReference>
<accession>A0ABM9PWM5</accession>
<dbReference type="Gene3D" id="2.70.98.70">
    <property type="match status" value="1"/>
</dbReference>
<feature type="domain" description="Heparinase II/III-like C-terminal" evidence="5">
    <location>
        <begin position="291"/>
        <end position="525"/>
    </location>
</feature>
<evidence type="ECO:0000313" key="8">
    <source>
        <dbReference type="Proteomes" id="UP000006878"/>
    </source>
</evidence>
<evidence type="ECO:0000259" key="6">
    <source>
        <dbReference type="Pfam" id="PF16889"/>
    </source>
</evidence>
<dbReference type="EMBL" id="FQ311875">
    <property type="protein sequence ID" value="CBT75618.1"/>
    <property type="molecule type" value="Genomic_DNA"/>
</dbReference>
<keyword evidence="3" id="KW-0574">Periplasm</keyword>
<dbReference type="PANTHER" id="PTHR39210">
    <property type="entry name" value="HEPARIN-SULFATE LYASE"/>
    <property type="match status" value="1"/>
</dbReference>
<dbReference type="InterPro" id="IPR012480">
    <property type="entry name" value="Hepar_II_III_C"/>
</dbReference>
<protein>
    <recommendedName>
        <fullName evidence="9">Heparin-sulfate lyase N-terminal domain-containing protein</fullName>
    </recommendedName>
</protein>
<dbReference type="PANTHER" id="PTHR39210:SF1">
    <property type="entry name" value="HEPARIN-SULFATE LYASE"/>
    <property type="match status" value="1"/>
</dbReference>
<organism evidence="7 8">
    <name type="scientific">Glutamicibacter arilaitensis (strain DSM 16368 / CIP 108037 / IAM 15318 / JCM 13566 / NCIMB 14258 / Re117)</name>
    <name type="common">Arthrobacter arilaitensis</name>
    <dbReference type="NCBI Taxonomy" id="861360"/>
    <lineage>
        <taxon>Bacteria</taxon>
        <taxon>Bacillati</taxon>
        <taxon>Actinomycetota</taxon>
        <taxon>Actinomycetes</taxon>
        <taxon>Micrococcales</taxon>
        <taxon>Micrococcaceae</taxon>
        <taxon>Glutamicibacter</taxon>
    </lineage>
</organism>
<evidence type="ECO:0000256" key="4">
    <source>
        <dbReference type="ARBA" id="ARBA00023239"/>
    </source>
</evidence>
<feature type="domain" description="Heparin-sulfate lyase N-terminal" evidence="6">
    <location>
        <begin position="45"/>
        <end position="268"/>
    </location>
</feature>
<keyword evidence="4" id="KW-0456">Lyase</keyword>
<evidence type="ECO:0000256" key="3">
    <source>
        <dbReference type="ARBA" id="ARBA00022764"/>
    </source>
</evidence>